<feature type="transmembrane region" description="Helical" evidence="9">
    <location>
        <begin position="99"/>
        <end position="122"/>
    </location>
</feature>
<protein>
    <submittedName>
        <fullName evidence="10">Uncharacterized protein</fullName>
    </submittedName>
</protein>
<dbReference type="Proteomes" id="UP001142055">
    <property type="component" value="Chromosome 2"/>
</dbReference>
<evidence type="ECO:0000256" key="7">
    <source>
        <dbReference type="ARBA" id="ARBA00023136"/>
    </source>
</evidence>
<evidence type="ECO:0000313" key="11">
    <source>
        <dbReference type="Proteomes" id="UP001142055"/>
    </source>
</evidence>
<dbReference type="PANTHER" id="PTHR14399:SF5">
    <property type="entry name" value="CELL JUNCTION PROTEIN VAB-9"/>
    <property type="match status" value="1"/>
</dbReference>
<accession>A0A9Q0MAR1</accession>
<keyword evidence="5" id="KW-0965">Cell junction</keyword>
<dbReference type="GO" id="GO:0005911">
    <property type="term" value="C:cell-cell junction"/>
    <property type="evidence" value="ECO:0007669"/>
    <property type="project" value="TreeGrafter"/>
</dbReference>
<evidence type="ECO:0000256" key="8">
    <source>
        <dbReference type="SAM" id="MobiDB-lite"/>
    </source>
</evidence>
<evidence type="ECO:0000256" key="1">
    <source>
        <dbReference type="ARBA" id="ARBA00004141"/>
    </source>
</evidence>
<gene>
    <name evidence="10" type="ORF">RDWZM_006584</name>
</gene>
<dbReference type="PANTHER" id="PTHR14399">
    <property type="entry name" value="P53-INDUCED PROTEIN RELATED"/>
    <property type="match status" value="1"/>
</dbReference>
<reference evidence="10" key="1">
    <citation type="submission" date="2022-12" db="EMBL/GenBank/DDBJ databases">
        <title>Genome assemblies of Blomia tropicalis.</title>
        <authorList>
            <person name="Cui Y."/>
        </authorList>
    </citation>
    <scope>NUCLEOTIDE SEQUENCE</scope>
    <source>
        <tissue evidence="10">Adult mites</tissue>
    </source>
</reference>
<keyword evidence="6 9" id="KW-1133">Transmembrane helix</keyword>
<dbReference type="FunFam" id="1.20.140.150:FF:000028">
    <property type="entry name" value="Uncharacterized protein, isoform A"/>
    <property type="match status" value="1"/>
</dbReference>
<keyword evidence="11" id="KW-1185">Reference proteome</keyword>
<keyword evidence="4 9" id="KW-0812">Transmembrane</keyword>
<sequence>MNGYIATNGPLPSTNGHGTIVANGGATLMLTTPAMASGSAGLGQMTYYNPRHHNGQPMPPQVSVVIGTGPHSTTYPPNKCCLACCLAPLWYGQCNIYRVIALICNLFVDLLMILCLLSTNWLTTTKYRQGLWQYCIEVDSPRPLPFGLNDEDGCHWGRDVAYIRLSGFFAAACFVLSIIATILTSFGLSSRDPNRKYTFYRFALYIDLAALLAIIVSLTLYPAFFYTELHHTNAVPANRPHWYFGWAYGVGWGSAIFLIGAILLLVCDKETEEIYYKERTIVHANNHLHHHSQQHHQLLRPSPQTQQSGNFANHNSMHSVKA</sequence>
<evidence type="ECO:0000256" key="4">
    <source>
        <dbReference type="ARBA" id="ARBA00022692"/>
    </source>
</evidence>
<feature type="transmembrane region" description="Helical" evidence="9">
    <location>
        <begin position="202"/>
        <end position="226"/>
    </location>
</feature>
<dbReference type="InterPro" id="IPR004031">
    <property type="entry name" value="PMP22/EMP/MP20/Claudin"/>
</dbReference>
<keyword evidence="7 9" id="KW-0472">Membrane</keyword>
<feature type="region of interest" description="Disordered" evidence="8">
    <location>
        <begin position="293"/>
        <end position="322"/>
    </location>
</feature>
<dbReference type="InterPro" id="IPR015664">
    <property type="entry name" value="P53_induced"/>
</dbReference>
<evidence type="ECO:0000313" key="10">
    <source>
        <dbReference type="EMBL" id="KAJ6220772.1"/>
    </source>
</evidence>
<feature type="transmembrane region" description="Helical" evidence="9">
    <location>
        <begin position="246"/>
        <end position="267"/>
    </location>
</feature>
<dbReference type="Gene3D" id="1.20.140.150">
    <property type="match status" value="1"/>
</dbReference>
<comment type="caution">
    <text evidence="10">The sequence shown here is derived from an EMBL/GenBank/DDBJ whole genome shotgun (WGS) entry which is preliminary data.</text>
</comment>
<proteinExistence type="inferred from homology"/>
<organism evidence="10 11">
    <name type="scientific">Blomia tropicalis</name>
    <name type="common">Mite</name>
    <dbReference type="NCBI Taxonomy" id="40697"/>
    <lineage>
        <taxon>Eukaryota</taxon>
        <taxon>Metazoa</taxon>
        <taxon>Ecdysozoa</taxon>
        <taxon>Arthropoda</taxon>
        <taxon>Chelicerata</taxon>
        <taxon>Arachnida</taxon>
        <taxon>Acari</taxon>
        <taxon>Acariformes</taxon>
        <taxon>Sarcoptiformes</taxon>
        <taxon>Astigmata</taxon>
        <taxon>Glycyphagoidea</taxon>
        <taxon>Echimyopodidae</taxon>
        <taxon>Blomia</taxon>
    </lineage>
</organism>
<evidence type="ECO:0000256" key="9">
    <source>
        <dbReference type="SAM" id="Phobius"/>
    </source>
</evidence>
<name>A0A9Q0MAR1_BLOTA</name>
<evidence type="ECO:0000256" key="6">
    <source>
        <dbReference type="ARBA" id="ARBA00022989"/>
    </source>
</evidence>
<dbReference type="AlphaFoldDB" id="A0A9Q0MAR1"/>
<dbReference type="Pfam" id="PF00822">
    <property type="entry name" value="PMP22_Claudin"/>
    <property type="match status" value="1"/>
</dbReference>
<dbReference type="GO" id="GO:0098609">
    <property type="term" value="P:cell-cell adhesion"/>
    <property type="evidence" value="ECO:0007669"/>
    <property type="project" value="TreeGrafter"/>
</dbReference>
<evidence type="ECO:0000256" key="2">
    <source>
        <dbReference type="ARBA" id="ARBA00004282"/>
    </source>
</evidence>
<comment type="subcellular location">
    <subcellularLocation>
        <location evidence="2">Cell junction</location>
    </subcellularLocation>
    <subcellularLocation>
        <location evidence="1">Membrane</location>
        <topology evidence="1">Multi-pass membrane protein</topology>
    </subcellularLocation>
</comment>
<dbReference type="EMBL" id="JAPWDV010000002">
    <property type="protein sequence ID" value="KAJ6220772.1"/>
    <property type="molecule type" value="Genomic_DNA"/>
</dbReference>
<evidence type="ECO:0000256" key="5">
    <source>
        <dbReference type="ARBA" id="ARBA00022949"/>
    </source>
</evidence>
<feature type="compositionally biased region" description="Polar residues" evidence="8">
    <location>
        <begin position="302"/>
        <end position="322"/>
    </location>
</feature>
<evidence type="ECO:0000256" key="3">
    <source>
        <dbReference type="ARBA" id="ARBA00008691"/>
    </source>
</evidence>
<feature type="transmembrane region" description="Helical" evidence="9">
    <location>
        <begin position="168"/>
        <end position="190"/>
    </location>
</feature>
<comment type="similarity">
    <text evidence="3">Belongs to the TMEM47 family.</text>
</comment>
<dbReference type="OrthoDB" id="8655982at2759"/>
<dbReference type="GO" id="GO:0016020">
    <property type="term" value="C:membrane"/>
    <property type="evidence" value="ECO:0007669"/>
    <property type="project" value="UniProtKB-SubCell"/>
</dbReference>